<dbReference type="OrthoDB" id="9786134at2"/>
<reference evidence="2" key="1">
    <citation type="submission" date="2016-08" db="EMBL/GenBank/DDBJ databases">
        <authorList>
            <person name="Varghese N."/>
            <person name="Submissions Spin"/>
        </authorList>
    </citation>
    <scope>NUCLEOTIDE SEQUENCE [LARGE SCALE GENOMIC DNA]</scope>
    <source>
        <strain evidence="2">HAMBI 2971</strain>
    </source>
</reference>
<evidence type="ECO:0000313" key="2">
    <source>
        <dbReference type="Proteomes" id="UP000199435"/>
    </source>
</evidence>
<gene>
    <name evidence="1" type="ORF">GA0061102_103086</name>
</gene>
<proteinExistence type="predicted"/>
<evidence type="ECO:0000313" key="1">
    <source>
        <dbReference type="EMBL" id="SCB39798.1"/>
    </source>
</evidence>
<dbReference type="InterPro" id="IPR012349">
    <property type="entry name" value="Split_barrel_FMN-bd"/>
</dbReference>
<dbReference type="STRING" id="411945.GA0061102_103086"/>
<dbReference type="SUPFAM" id="SSF50475">
    <property type="entry name" value="FMN-binding split barrel"/>
    <property type="match status" value="1"/>
</dbReference>
<accession>A0A1C3WIN2</accession>
<organism evidence="1 2">
    <name type="scientific">Rhizobium miluonense</name>
    <dbReference type="NCBI Taxonomy" id="411945"/>
    <lineage>
        <taxon>Bacteria</taxon>
        <taxon>Pseudomonadati</taxon>
        <taxon>Pseudomonadota</taxon>
        <taxon>Alphaproteobacteria</taxon>
        <taxon>Hyphomicrobiales</taxon>
        <taxon>Rhizobiaceae</taxon>
        <taxon>Rhizobium/Agrobacterium group</taxon>
        <taxon>Rhizobium</taxon>
    </lineage>
</organism>
<dbReference type="Gene3D" id="2.30.110.10">
    <property type="entry name" value="Electron Transport, Fmn-binding Protein, Chain A"/>
    <property type="match status" value="1"/>
</dbReference>
<dbReference type="AlphaFoldDB" id="A0A1C3WIN2"/>
<name>A0A1C3WIN2_9HYPH</name>
<protein>
    <submittedName>
        <fullName evidence="1">Uncharacterized protein</fullName>
    </submittedName>
</protein>
<dbReference type="PANTHER" id="PTHR42815:SF2">
    <property type="entry name" value="FAD-BINDING, PUTATIVE (AFU_ORTHOLOGUE AFUA_6G07600)-RELATED"/>
    <property type="match status" value="1"/>
</dbReference>
<dbReference type="EMBL" id="FMAH01000030">
    <property type="protein sequence ID" value="SCB39798.1"/>
    <property type="molecule type" value="Genomic_DNA"/>
</dbReference>
<dbReference type="Proteomes" id="UP000199435">
    <property type="component" value="Unassembled WGS sequence"/>
</dbReference>
<dbReference type="RefSeq" id="WP_092853167.1">
    <property type="nucleotide sequence ID" value="NZ_FMAH01000030.1"/>
</dbReference>
<sequence>MTDLSTSDTSSLPSPWHDGEIRLQRSVGVEARMNEIGRKVIRDHLIDQHREFYPLLPMVVLGAVDAAGDAWATLRAGRPGFLYTDDPYRLSATLVRETADPAEAGMEDGQEIALLGIDLSTRRRNRLNGTLHRRADGFDLMVGESFGNCPKYIQTRDVRFTREPTQVTIAPPHLSSTLDNTARTLIEQADTFFVASYFEDHGKRRVDVSHRGGQAGFVHVGGDGSLTIPDFIGNRFFSTLGNIAVNQKAGLTFVDFASGGLLQMTGDAEILFDYASDLSLKGAERYWRFRPRRVIWRPDALPIRYEMTEWSPFTLATGMWDHPDPRS</sequence>
<dbReference type="PANTHER" id="PTHR42815">
    <property type="entry name" value="FAD-BINDING, PUTATIVE (AFU_ORTHOLOGUE AFUA_6G07600)-RELATED"/>
    <property type="match status" value="1"/>
</dbReference>
<keyword evidence="2" id="KW-1185">Reference proteome</keyword>